<organism evidence="1 2">
    <name type="scientific">Parascaris univalens</name>
    <name type="common">Nematode worm</name>
    <dbReference type="NCBI Taxonomy" id="6257"/>
    <lineage>
        <taxon>Eukaryota</taxon>
        <taxon>Metazoa</taxon>
        <taxon>Ecdysozoa</taxon>
        <taxon>Nematoda</taxon>
        <taxon>Chromadorea</taxon>
        <taxon>Rhabditida</taxon>
        <taxon>Spirurina</taxon>
        <taxon>Ascaridomorpha</taxon>
        <taxon>Ascaridoidea</taxon>
        <taxon>Ascarididae</taxon>
        <taxon>Parascaris</taxon>
    </lineage>
</organism>
<dbReference type="AlphaFoldDB" id="A0A915CAG6"/>
<keyword evidence="1" id="KW-1185">Reference proteome</keyword>
<accession>A0A915CAG6</accession>
<sequence length="130" mass="14101">MAGIESISYVTRLTFYRSFWLANVVNERFPLDCEDQQNVYVLAPSSVPEQGNRCLISFADITAIVDAEADASAISAVAAAMIEPMHVDSVLSIRGALLAGAGRKKCERPNILRSHCVFTATFTAPNKFGC</sequence>
<evidence type="ECO:0000313" key="2">
    <source>
        <dbReference type="WBParaSite" id="PgR114_g005_t01"/>
    </source>
</evidence>
<reference evidence="2" key="1">
    <citation type="submission" date="2022-11" db="UniProtKB">
        <authorList>
            <consortium name="WormBaseParasite"/>
        </authorList>
    </citation>
    <scope>IDENTIFICATION</scope>
</reference>
<name>A0A915CAG6_PARUN</name>
<dbReference type="WBParaSite" id="PgR114_g005_t01">
    <property type="protein sequence ID" value="PgR114_g005_t01"/>
    <property type="gene ID" value="PgR114_g005"/>
</dbReference>
<dbReference type="Proteomes" id="UP000887569">
    <property type="component" value="Unplaced"/>
</dbReference>
<protein>
    <submittedName>
        <fullName evidence="2">Uncharacterized protein</fullName>
    </submittedName>
</protein>
<proteinExistence type="predicted"/>
<evidence type="ECO:0000313" key="1">
    <source>
        <dbReference type="Proteomes" id="UP000887569"/>
    </source>
</evidence>